<protein>
    <recommendedName>
        <fullName evidence="4">DUF281 domain-containing protein</fullName>
    </recommendedName>
</protein>
<keyword evidence="3" id="KW-1185">Reference proteome</keyword>
<keyword evidence="1" id="KW-0732">Signal</keyword>
<evidence type="ECO:0000313" key="2">
    <source>
        <dbReference type="EMBL" id="PIC53840.1"/>
    </source>
</evidence>
<reference evidence="3" key="1">
    <citation type="submission" date="2017-10" db="EMBL/GenBank/DDBJ databases">
        <title>Rapid genome shrinkage in a self-fertile nematode reveals novel sperm competition proteins.</title>
        <authorList>
            <person name="Yin D."/>
            <person name="Schwarz E.M."/>
            <person name="Thomas C.G."/>
            <person name="Felde R.L."/>
            <person name="Korf I.F."/>
            <person name="Cutter A.D."/>
            <person name="Schartner C.M."/>
            <person name="Ralston E.J."/>
            <person name="Meyer B.J."/>
            <person name="Haag E.S."/>
        </authorList>
    </citation>
    <scope>NUCLEOTIDE SEQUENCE [LARGE SCALE GENOMIC DNA]</scope>
    <source>
        <strain evidence="3">JU1422</strain>
    </source>
</reference>
<dbReference type="AlphaFoldDB" id="A0A2G5VQ81"/>
<proteinExistence type="predicted"/>
<organism evidence="2 3">
    <name type="scientific">Caenorhabditis nigoni</name>
    <dbReference type="NCBI Taxonomy" id="1611254"/>
    <lineage>
        <taxon>Eukaryota</taxon>
        <taxon>Metazoa</taxon>
        <taxon>Ecdysozoa</taxon>
        <taxon>Nematoda</taxon>
        <taxon>Chromadorea</taxon>
        <taxon>Rhabditida</taxon>
        <taxon>Rhabditina</taxon>
        <taxon>Rhabditomorpha</taxon>
        <taxon>Rhabditoidea</taxon>
        <taxon>Rhabditidae</taxon>
        <taxon>Peloderinae</taxon>
        <taxon>Caenorhabditis</taxon>
    </lineage>
</organism>
<gene>
    <name evidence="2" type="primary">Cnig_chr_I.g3365</name>
    <name evidence="2" type="ORF">B9Z55_003365</name>
</gene>
<accession>A0A2G5VQ81</accession>
<dbReference type="OrthoDB" id="5889170at2759"/>
<sequence>MKLYCVLFLLAVILKFSDPCLVIRYSEPREFSALNSSNLSFSAACACKTLKLDSLNIRENRVSDSILYNFVYSSTIEAPEIIVDDCFVQMYCEDGYELYIFDTDKGAKIGDYSLDGFCNPFPQKWQVDTGNGIEEFKELKGVCVMKAGCVCPFIEMDSSNIDVYLGENESYKNYIKGYLIQKPEITQYKEDGCPHRRQCPEGSLIYTVWDPLEQDLLVEGFSNVTWTSDCRPNNKNWPWILYYWRPEVLQSVGRNFLSAFCVDYYEF</sequence>
<evidence type="ECO:0000256" key="1">
    <source>
        <dbReference type="SAM" id="SignalP"/>
    </source>
</evidence>
<feature type="signal peptide" evidence="1">
    <location>
        <begin position="1"/>
        <end position="19"/>
    </location>
</feature>
<evidence type="ECO:0008006" key="4">
    <source>
        <dbReference type="Google" id="ProtNLM"/>
    </source>
</evidence>
<name>A0A2G5VQ81_9PELO</name>
<dbReference type="EMBL" id="PDUG01000001">
    <property type="protein sequence ID" value="PIC53840.1"/>
    <property type="molecule type" value="Genomic_DNA"/>
</dbReference>
<feature type="chain" id="PRO_5013768045" description="DUF281 domain-containing protein" evidence="1">
    <location>
        <begin position="20"/>
        <end position="267"/>
    </location>
</feature>
<dbReference type="Proteomes" id="UP000230233">
    <property type="component" value="Chromosome I"/>
</dbReference>
<evidence type="ECO:0000313" key="3">
    <source>
        <dbReference type="Proteomes" id="UP000230233"/>
    </source>
</evidence>
<comment type="caution">
    <text evidence="2">The sequence shown here is derived from an EMBL/GenBank/DDBJ whole genome shotgun (WGS) entry which is preliminary data.</text>
</comment>